<dbReference type="OrthoDB" id="9793236at2"/>
<feature type="domain" description="Reverse transcriptase" evidence="1">
    <location>
        <begin position="1"/>
        <end position="219"/>
    </location>
</feature>
<dbReference type="SUPFAM" id="SSF56672">
    <property type="entry name" value="DNA/RNA polymerases"/>
    <property type="match status" value="1"/>
</dbReference>
<dbReference type="Pfam" id="PF08388">
    <property type="entry name" value="GIIM"/>
    <property type="match status" value="1"/>
</dbReference>
<feature type="non-terminal residue" evidence="2">
    <location>
        <position position="1"/>
    </location>
</feature>
<dbReference type="PROSITE" id="PS50878">
    <property type="entry name" value="RT_POL"/>
    <property type="match status" value="1"/>
</dbReference>
<dbReference type="NCBIfam" id="TIGR04416">
    <property type="entry name" value="group_II_RT_mat"/>
    <property type="match status" value="1"/>
</dbReference>
<keyword evidence="3" id="KW-1185">Reference proteome</keyword>
<dbReference type="InterPro" id="IPR013597">
    <property type="entry name" value="Mat_intron_G2"/>
</dbReference>
<dbReference type="InterPro" id="IPR051083">
    <property type="entry name" value="GrpII_Intron_Splice-Mob/Def"/>
</dbReference>
<dbReference type="Proteomes" id="UP000243650">
    <property type="component" value="Unassembled WGS sequence"/>
</dbReference>
<accession>A0A2P6MK49</accession>
<name>A0A2P6MK49_ALKUR</name>
<dbReference type="AlphaFoldDB" id="A0A2P6MK49"/>
<gene>
    <name evidence="2" type="primary">ltrA</name>
    <name evidence="2" type="ORF">C6I21_01730</name>
</gene>
<evidence type="ECO:0000313" key="2">
    <source>
        <dbReference type="EMBL" id="PRO66672.1"/>
    </source>
</evidence>
<dbReference type="InterPro" id="IPR043502">
    <property type="entry name" value="DNA/RNA_pol_sf"/>
</dbReference>
<dbReference type="Gene3D" id="3.30.70.270">
    <property type="match status" value="1"/>
</dbReference>
<dbReference type="RefSeq" id="WP_105957708.1">
    <property type="nucleotide sequence ID" value="NZ_PVNS01000002.1"/>
</dbReference>
<dbReference type="InterPro" id="IPR030931">
    <property type="entry name" value="Group_II_RT_mat"/>
</dbReference>
<proteinExistence type="predicted"/>
<dbReference type="PANTHER" id="PTHR34047:SF8">
    <property type="entry name" value="PROTEIN YKFC"/>
    <property type="match status" value="1"/>
</dbReference>
<keyword evidence="2" id="KW-0695">RNA-directed DNA polymerase</keyword>
<reference evidence="2 3" key="1">
    <citation type="submission" date="2018-03" db="EMBL/GenBank/DDBJ databases">
        <title>Bacillus urumqiensis sp. nov., a moderately haloalkaliphilic bacterium isolated from a salt lake.</title>
        <authorList>
            <person name="Zhao B."/>
            <person name="Liao Z."/>
        </authorList>
    </citation>
    <scope>NUCLEOTIDE SEQUENCE [LARGE SCALE GENOMIC DNA]</scope>
    <source>
        <strain evidence="2 3">BZ-SZ-XJ18</strain>
    </source>
</reference>
<evidence type="ECO:0000259" key="1">
    <source>
        <dbReference type="PROSITE" id="PS50878"/>
    </source>
</evidence>
<sequence>TYQPDPIRQVFIPKEGGGKRKLGIPTNRDRVVQQALVQVLTPHIDPHFSEHSYGFRPGKSAHDAIQQAASYHEAGYRYVVDIDLKQYFDTVHHDKLMHLVEQFIPDRSILQLIRRFLRTGILLGDSVMPNGIGTPQGGNLSPLLSNIYLHELDKELERRGHRFVRYADDCNIYVQSRKAGERVLESVTTFLEKELRLTVNREKSAVGTPTKRKFLGFCLQALPKGRTGIRPHRRAKQRLKQTLQKRLSRKRPGKLMDILREVNQVLRGWIAYYGISRMKNYIQDLAQWVRRRFRQLIWKRWKKVKTRYQKLRKRGIPTDKAWEWANTRKGYWRIAKSHILHRSITNEALHKAGLLHMNAFYTKMHERFHETY</sequence>
<evidence type="ECO:0000313" key="3">
    <source>
        <dbReference type="Proteomes" id="UP000243650"/>
    </source>
</evidence>
<dbReference type="InterPro" id="IPR000477">
    <property type="entry name" value="RT_dom"/>
</dbReference>
<dbReference type="Pfam" id="PF00078">
    <property type="entry name" value="RVT_1"/>
    <property type="match status" value="1"/>
</dbReference>
<protein>
    <submittedName>
        <fullName evidence="2">Group II intron reverse transcriptase/maturase</fullName>
    </submittedName>
</protein>
<dbReference type="GO" id="GO:0003964">
    <property type="term" value="F:RNA-directed DNA polymerase activity"/>
    <property type="evidence" value="ECO:0007669"/>
    <property type="project" value="UniProtKB-KW"/>
</dbReference>
<keyword evidence="2" id="KW-0548">Nucleotidyltransferase</keyword>
<dbReference type="InterPro" id="IPR043128">
    <property type="entry name" value="Rev_trsase/Diguanyl_cyclase"/>
</dbReference>
<dbReference type="CDD" id="cd01651">
    <property type="entry name" value="RT_G2_intron"/>
    <property type="match status" value="1"/>
</dbReference>
<dbReference type="EMBL" id="PVNS01000002">
    <property type="protein sequence ID" value="PRO66672.1"/>
    <property type="molecule type" value="Genomic_DNA"/>
</dbReference>
<comment type="caution">
    <text evidence="2">The sequence shown here is derived from an EMBL/GenBank/DDBJ whole genome shotgun (WGS) entry which is preliminary data.</text>
</comment>
<dbReference type="PANTHER" id="PTHR34047">
    <property type="entry name" value="NUCLEAR INTRON MATURASE 1, MITOCHONDRIAL-RELATED"/>
    <property type="match status" value="1"/>
</dbReference>
<organism evidence="2 3">
    <name type="scientific">Alkalicoccus urumqiensis</name>
    <name type="common">Bacillus urumqiensis</name>
    <dbReference type="NCBI Taxonomy" id="1548213"/>
    <lineage>
        <taxon>Bacteria</taxon>
        <taxon>Bacillati</taxon>
        <taxon>Bacillota</taxon>
        <taxon>Bacilli</taxon>
        <taxon>Bacillales</taxon>
        <taxon>Bacillaceae</taxon>
        <taxon>Alkalicoccus</taxon>
    </lineage>
</organism>
<keyword evidence="2" id="KW-0808">Transferase</keyword>